<dbReference type="EMBL" id="BAABME010017359">
    <property type="protein sequence ID" value="GAA0149782.1"/>
    <property type="molecule type" value="Genomic_DNA"/>
</dbReference>
<keyword evidence="2" id="KW-1133">Transmembrane helix</keyword>
<dbReference type="Proteomes" id="UP001454036">
    <property type="component" value="Unassembled WGS sequence"/>
</dbReference>
<evidence type="ECO:0000313" key="6">
    <source>
        <dbReference type="Proteomes" id="UP001454036"/>
    </source>
</evidence>
<keyword evidence="2" id="KW-0472">Membrane</keyword>
<evidence type="ECO:0000313" key="3">
    <source>
        <dbReference type="EMBL" id="GAA0149782.1"/>
    </source>
</evidence>
<dbReference type="PANTHER" id="PTHR33782">
    <property type="entry name" value="OS01G0121600 PROTEIN"/>
    <property type="match status" value="1"/>
</dbReference>
<evidence type="ECO:0000313" key="4">
    <source>
        <dbReference type="EMBL" id="GAA0149784.1"/>
    </source>
</evidence>
<feature type="transmembrane region" description="Helical" evidence="2">
    <location>
        <begin position="108"/>
        <end position="132"/>
    </location>
</feature>
<evidence type="ECO:0000256" key="2">
    <source>
        <dbReference type="SAM" id="Phobius"/>
    </source>
</evidence>
<dbReference type="PANTHER" id="PTHR33782:SF5">
    <property type="entry name" value="MEDIATOR OF RNA POLYMERASE II TRANSCRIPTION SUBUNIT"/>
    <property type="match status" value="1"/>
</dbReference>
<dbReference type="EMBL" id="BAABME010005077">
    <property type="protein sequence ID" value="GAA0164534.1"/>
    <property type="molecule type" value="Genomic_DNA"/>
</dbReference>
<keyword evidence="6" id="KW-1185">Reference proteome</keyword>
<organism evidence="3 6">
    <name type="scientific">Lithospermum erythrorhizon</name>
    <name type="common">Purple gromwell</name>
    <name type="synonym">Lithospermum officinale var. erythrorhizon</name>
    <dbReference type="NCBI Taxonomy" id="34254"/>
    <lineage>
        <taxon>Eukaryota</taxon>
        <taxon>Viridiplantae</taxon>
        <taxon>Streptophyta</taxon>
        <taxon>Embryophyta</taxon>
        <taxon>Tracheophyta</taxon>
        <taxon>Spermatophyta</taxon>
        <taxon>Magnoliopsida</taxon>
        <taxon>eudicotyledons</taxon>
        <taxon>Gunneridae</taxon>
        <taxon>Pentapetalae</taxon>
        <taxon>asterids</taxon>
        <taxon>lamiids</taxon>
        <taxon>Boraginales</taxon>
        <taxon>Boraginaceae</taxon>
        <taxon>Boraginoideae</taxon>
        <taxon>Lithospermeae</taxon>
        <taxon>Lithospermum</taxon>
    </lineage>
</organism>
<accession>A0AAV3PDG7</accession>
<sequence>MASTISTPFLPSFPRAPRKHINNKRHPTSTLAVARRDHHSYNNNGRQVDENMIVLRKRIHEMKIIERNYEPPAEWMDWEKNYYVNYDSIICDAMGMLQSQLMNTRPSLALGMLGLIAFSVPVSTSIVLFHLLDLSKIVLATGGH</sequence>
<dbReference type="AlphaFoldDB" id="A0AAV3PDG7"/>
<keyword evidence="2" id="KW-0812">Transmembrane</keyword>
<feature type="region of interest" description="Disordered" evidence="1">
    <location>
        <begin position="1"/>
        <end position="23"/>
    </location>
</feature>
<dbReference type="EMBL" id="BAABME010017359">
    <property type="protein sequence ID" value="GAA0149784.1"/>
    <property type="molecule type" value="Genomic_DNA"/>
</dbReference>
<evidence type="ECO:0008006" key="7">
    <source>
        <dbReference type="Google" id="ProtNLM"/>
    </source>
</evidence>
<proteinExistence type="predicted"/>
<evidence type="ECO:0000313" key="5">
    <source>
        <dbReference type="EMBL" id="GAA0164534.1"/>
    </source>
</evidence>
<name>A0AAV3PDG7_LITER</name>
<gene>
    <name evidence="5" type="ORF">LIER_20141</name>
    <name evidence="3" type="ORF">LIER_36992</name>
    <name evidence="4" type="ORF">LIER_36994</name>
</gene>
<reference evidence="3 6" key="1">
    <citation type="submission" date="2024-01" db="EMBL/GenBank/DDBJ databases">
        <title>The complete chloroplast genome sequence of Lithospermum erythrorhizon: insights into the phylogenetic relationship among Boraginaceae species and the maternal lineages of purple gromwells.</title>
        <authorList>
            <person name="Okada T."/>
            <person name="Watanabe K."/>
        </authorList>
    </citation>
    <scope>NUCLEOTIDE SEQUENCE [LARGE SCALE GENOMIC DNA]</scope>
</reference>
<protein>
    <recommendedName>
        <fullName evidence="7">Mediator of RNA polymerase II transcription subunit</fullName>
    </recommendedName>
</protein>
<evidence type="ECO:0000256" key="1">
    <source>
        <dbReference type="SAM" id="MobiDB-lite"/>
    </source>
</evidence>
<comment type="caution">
    <text evidence="3">The sequence shown here is derived from an EMBL/GenBank/DDBJ whole genome shotgun (WGS) entry which is preliminary data.</text>
</comment>